<comment type="caution">
    <text evidence="1">The sequence shown here is derived from an EMBL/GenBank/DDBJ whole genome shotgun (WGS) entry which is preliminary data.</text>
</comment>
<name>A0A7J8BFJ4_ROUAE</name>
<dbReference type="EMBL" id="JACASE010000017">
    <property type="protein sequence ID" value="KAF6397215.1"/>
    <property type="molecule type" value="Genomic_DNA"/>
</dbReference>
<accession>A0A7J8BFJ4</accession>
<evidence type="ECO:0000313" key="2">
    <source>
        <dbReference type="Proteomes" id="UP000593571"/>
    </source>
</evidence>
<evidence type="ECO:0000313" key="1">
    <source>
        <dbReference type="EMBL" id="KAF6397215.1"/>
    </source>
</evidence>
<dbReference type="Proteomes" id="UP000593571">
    <property type="component" value="Unassembled WGS sequence"/>
</dbReference>
<protein>
    <submittedName>
        <fullName evidence="1">Uncharacterized protein</fullName>
    </submittedName>
</protein>
<organism evidence="1 2">
    <name type="scientific">Rousettus aegyptiacus</name>
    <name type="common">Egyptian fruit bat</name>
    <name type="synonym">Pteropus aegyptiacus</name>
    <dbReference type="NCBI Taxonomy" id="9407"/>
    <lineage>
        <taxon>Eukaryota</taxon>
        <taxon>Metazoa</taxon>
        <taxon>Chordata</taxon>
        <taxon>Craniata</taxon>
        <taxon>Vertebrata</taxon>
        <taxon>Euteleostomi</taxon>
        <taxon>Mammalia</taxon>
        <taxon>Eutheria</taxon>
        <taxon>Laurasiatheria</taxon>
        <taxon>Chiroptera</taxon>
        <taxon>Yinpterochiroptera</taxon>
        <taxon>Pteropodoidea</taxon>
        <taxon>Pteropodidae</taxon>
        <taxon>Rousettinae</taxon>
        <taxon>Rousettus</taxon>
    </lineage>
</organism>
<sequence>MDLGNSGSPLLPNCALAGRPGSSLKAPGAWSWLCLAQSSVQTSPLGPADCKQLSTDIQVLPQHAGFASVNAGEGAGPALVSEEWALERGSGTVTGLLWTGDMKRGCTGETDVEPALTGNV</sequence>
<reference evidence="1 2" key="1">
    <citation type="journal article" date="2020" name="Nature">
        <title>Six reference-quality genomes reveal evolution of bat adaptations.</title>
        <authorList>
            <person name="Jebb D."/>
            <person name="Huang Z."/>
            <person name="Pippel M."/>
            <person name="Hughes G.M."/>
            <person name="Lavrichenko K."/>
            <person name="Devanna P."/>
            <person name="Winkler S."/>
            <person name="Jermiin L.S."/>
            <person name="Skirmuntt E.C."/>
            <person name="Katzourakis A."/>
            <person name="Burkitt-Gray L."/>
            <person name="Ray D.A."/>
            <person name="Sullivan K.A.M."/>
            <person name="Roscito J.G."/>
            <person name="Kirilenko B.M."/>
            <person name="Davalos L.M."/>
            <person name="Corthals A.P."/>
            <person name="Power M.L."/>
            <person name="Jones G."/>
            <person name="Ransome R.D."/>
            <person name="Dechmann D.K.N."/>
            <person name="Locatelli A.G."/>
            <person name="Puechmaille S.J."/>
            <person name="Fedrigo O."/>
            <person name="Jarvis E.D."/>
            <person name="Hiller M."/>
            <person name="Vernes S.C."/>
            <person name="Myers E.W."/>
            <person name="Teeling E.C."/>
        </authorList>
    </citation>
    <scope>NUCLEOTIDE SEQUENCE [LARGE SCALE GENOMIC DNA]</scope>
    <source>
        <strain evidence="1">MRouAeg1</strain>
        <tissue evidence="1">Muscle</tissue>
    </source>
</reference>
<proteinExistence type="predicted"/>
<dbReference type="AlphaFoldDB" id="A0A7J8BFJ4"/>
<keyword evidence="2" id="KW-1185">Reference proteome</keyword>
<gene>
    <name evidence="1" type="ORF">HJG63_009857</name>
</gene>